<proteinExistence type="predicted"/>
<name>A0A556CBU0_BREAU</name>
<dbReference type="PANTHER" id="PTHR33164:SF99">
    <property type="entry name" value="MARR FAMILY REGULATORY PROTEIN"/>
    <property type="match status" value="1"/>
</dbReference>
<sequence length="162" mass="18297">MTKYRCLLTGKHVHFVCFSCRLGNELFSKLEVLIRDRTSDYSNEALAPALREYEITATAAHLLWVIDPNEPAPSMRTAACRTHCTPQNVTFMCQQLEARGLVERRTSPIDQQQRVIEITPRGRTARDMIVALVSNDSPLARRQGSALESIAEILRGHPHMPN</sequence>
<evidence type="ECO:0000313" key="3">
    <source>
        <dbReference type="Proteomes" id="UP000316406"/>
    </source>
</evidence>
<reference evidence="2 3" key="1">
    <citation type="submission" date="2019-07" db="EMBL/GenBank/DDBJ databases">
        <title>Draft genome sequence of Brevibacterium aurantiacum XU54 isolated from Xinjiang China.</title>
        <authorList>
            <person name="Xu X."/>
        </authorList>
    </citation>
    <scope>NUCLEOTIDE SEQUENCE [LARGE SCALE GENOMIC DNA]</scope>
    <source>
        <strain evidence="2 3">XU54</strain>
    </source>
</reference>
<dbReference type="Pfam" id="PF01047">
    <property type="entry name" value="MarR"/>
    <property type="match status" value="1"/>
</dbReference>
<dbReference type="PANTHER" id="PTHR33164">
    <property type="entry name" value="TRANSCRIPTIONAL REGULATOR, MARR FAMILY"/>
    <property type="match status" value="1"/>
</dbReference>
<dbReference type="Gene3D" id="1.10.10.10">
    <property type="entry name" value="Winged helix-like DNA-binding domain superfamily/Winged helix DNA-binding domain"/>
    <property type="match status" value="1"/>
</dbReference>
<comment type="caution">
    <text evidence="2">The sequence shown here is derived from an EMBL/GenBank/DDBJ whole genome shotgun (WGS) entry which is preliminary data.</text>
</comment>
<evidence type="ECO:0000313" key="2">
    <source>
        <dbReference type="EMBL" id="TSI14904.1"/>
    </source>
</evidence>
<dbReference type="PROSITE" id="PS50995">
    <property type="entry name" value="HTH_MARR_2"/>
    <property type="match status" value="1"/>
</dbReference>
<dbReference type="OrthoDB" id="3821431at2"/>
<dbReference type="Proteomes" id="UP000316406">
    <property type="component" value="Unassembled WGS sequence"/>
</dbReference>
<dbReference type="InterPro" id="IPR039422">
    <property type="entry name" value="MarR/SlyA-like"/>
</dbReference>
<accession>A0A556CBU0</accession>
<evidence type="ECO:0000259" key="1">
    <source>
        <dbReference type="PROSITE" id="PS50995"/>
    </source>
</evidence>
<organism evidence="2 3">
    <name type="scientific">Brevibacterium aurantiacum</name>
    <dbReference type="NCBI Taxonomy" id="273384"/>
    <lineage>
        <taxon>Bacteria</taxon>
        <taxon>Bacillati</taxon>
        <taxon>Actinomycetota</taxon>
        <taxon>Actinomycetes</taxon>
        <taxon>Micrococcales</taxon>
        <taxon>Brevibacteriaceae</taxon>
        <taxon>Brevibacterium</taxon>
    </lineage>
</organism>
<dbReference type="GO" id="GO:0006950">
    <property type="term" value="P:response to stress"/>
    <property type="evidence" value="ECO:0007669"/>
    <property type="project" value="TreeGrafter"/>
</dbReference>
<dbReference type="SMART" id="SM00347">
    <property type="entry name" value="HTH_MARR"/>
    <property type="match status" value="1"/>
</dbReference>
<dbReference type="GO" id="GO:0003700">
    <property type="term" value="F:DNA-binding transcription factor activity"/>
    <property type="evidence" value="ECO:0007669"/>
    <property type="project" value="InterPro"/>
</dbReference>
<dbReference type="SUPFAM" id="SSF46785">
    <property type="entry name" value="Winged helix' DNA-binding domain"/>
    <property type="match status" value="1"/>
</dbReference>
<dbReference type="InterPro" id="IPR036388">
    <property type="entry name" value="WH-like_DNA-bd_sf"/>
</dbReference>
<dbReference type="RefSeq" id="WP_143922944.1">
    <property type="nucleotide sequence ID" value="NZ_VLTK01000007.1"/>
</dbReference>
<dbReference type="EMBL" id="VLTK01000007">
    <property type="protein sequence ID" value="TSI14904.1"/>
    <property type="molecule type" value="Genomic_DNA"/>
</dbReference>
<dbReference type="InterPro" id="IPR036390">
    <property type="entry name" value="WH_DNA-bd_sf"/>
</dbReference>
<keyword evidence="3" id="KW-1185">Reference proteome</keyword>
<dbReference type="InterPro" id="IPR000835">
    <property type="entry name" value="HTH_MarR-typ"/>
</dbReference>
<protein>
    <submittedName>
        <fullName evidence="2">MarR family transcriptional regulator</fullName>
    </submittedName>
</protein>
<dbReference type="AlphaFoldDB" id="A0A556CBU0"/>
<gene>
    <name evidence="2" type="ORF">FO013_12720</name>
</gene>
<feature type="domain" description="HTH marR-type" evidence="1">
    <location>
        <begin position="23"/>
        <end position="156"/>
    </location>
</feature>